<evidence type="ECO:0000313" key="2">
    <source>
        <dbReference type="EMBL" id="EEG35787.1"/>
    </source>
</evidence>
<keyword evidence="1" id="KW-1133">Transmembrane helix</keyword>
<dbReference type="AlphaFoldDB" id="C0EY75"/>
<dbReference type="EMBL" id="ACEP01000105">
    <property type="protein sequence ID" value="EEG35787.1"/>
    <property type="molecule type" value="Genomic_DNA"/>
</dbReference>
<organism evidence="2 3">
    <name type="scientific">Anaerobutyricum hallii DSM 3353</name>
    <dbReference type="NCBI Taxonomy" id="411469"/>
    <lineage>
        <taxon>Bacteria</taxon>
        <taxon>Bacillati</taxon>
        <taxon>Bacillota</taxon>
        <taxon>Clostridia</taxon>
        <taxon>Lachnospirales</taxon>
        <taxon>Lachnospiraceae</taxon>
        <taxon>Anaerobutyricum</taxon>
    </lineage>
</organism>
<reference evidence="2 3" key="1">
    <citation type="submission" date="2009-01" db="EMBL/GenBank/DDBJ databases">
        <authorList>
            <person name="Fulton L."/>
            <person name="Clifton S."/>
            <person name="Fulton B."/>
            <person name="Xu J."/>
            <person name="Minx P."/>
            <person name="Pepin K.H."/>
            <person name="Johnson M."/>
            <person name="Bhonagiri V."/>
            <person name="Nash W.E."/>
            <person name="Mardis E.R."/>
            <person name="Wilson R.K."/>
        </authorList>
    </citation>
    <scope>NUCLEOTIDE SEQUENCE [LARGE SCALE GENOMIC DNA]</scope>
    <source>
        <strain evidence="2 3">DSM 3353</strain>
    </source>
</reference>
<protein>
    <submittedName>
        <fullName evidence="2">Uncharacterized protein</fullName>
    </submittedName>
</protein>
<comment type="caution">
    <text evidence="2">The sequence shown here is derived from an EMBL/GenBank/DDBJ whole genome shotgun (WGS) entry which is preliminary data.</text>
</comment>
<name>C0EY75_9FIRM</name>
<accession>C0EY75</accession>
<keyword evidence="1" id="KW-0472">Membrane</keyword>
<evidence type="ECO:0000313" key="3">
    <source>
        <dbReference type="Proteomes" id="UP000003174"/>
    </source>
</evidence>
<evidence type="ECO:0000256" key="1">
    <source>
        <dbReference type="SAM" id="Phobius"/>
    </source>
</evidence>
<keyword evidence="1" id="KW-0812">Transmembrane</keyword>
<gene>
    <name evidence="2" type="ORF">EUBHAL_02378</name>
</gene>
<feature type="transmembrane region" description="Helical" evidence="1">
    <location>
        <begin position="59"/>
        <end position="81"/>
    </location>
</feature>
<dbReference type="Proteomes" id="UP000003174">
    <property type="component" value="Unassembled WGS sequence"/>
</dbReference>
<reference evidence="2 3" key="2">
    <citation type="submission" date="2009-02" db="EMBL/GenBank/DDBJ databases">
        <title>Draft genome sequence of Eubacterium hallii (DSM 3353).</title>
        <authorList>
            <person name="Sudarsanam P."/>
            <person name="Ley R."/>
            <person name="Guruge J."/>
            <person name="Turnbaugh P.J."/>
            <person name="Mahowald M."/>
            <person name="Liep D."/>
            <person name="Gordon J."/>
        </authorList>
    </citation>
    <scope>NUCLEOTIDE SEQUENCE [LARGE SCALE GENOMIC DNA]</scope>
    <source>
        <strain evidence="2 3">DSM 3353</strain>
    </source>
</reference>
<sequence>MNKFHFYLRVPFKFYFISISHLMQYKPAVIFNVLSANFQSVFFKHALKKKNDCPQKTTVPLFLLFHPITNLFIIDLLFFYYKISLWFDSKPLRTHLLLICCSPPADVESSHI</sequence>
<proteinExistence type="predicted"/>